<dbReference type="InterPro" id="IPR050109">
    <property type="entry name" value="HTH-type_TetR-like_transc_reg"/>
</dbReference>
<dbReference type="OrthoDB" id="4542210at2"/>
<dbReference type="Gene3D" id="1.10.357.10">
    <property type="entry name" value="Tetracycline Repressor, domain 2"/>
    <property type="match status" value="1"/>
</dbReference>
<proteinExistence type="predicted"/>
<organism evidence="4 5">
    <name type="scientific">Saccharothrix espanaensis (strain ATCC 51144 / DSM 44229 / JCM 9112 / NBRC 15066 / NRRL 15764)</name>
    <dbReference type="NCBI Taxonomy" id="1179773"/>
    <lineage>
        <taxon>Bacteria</taxon>
        <taxon>Bacillati</taxon>
        <taxon>Actinomycetota</taxon>
        <taxon>Actinomycetes</taxon>
        <taxon>Pseudonocardiales</taxon>
        <taxon>Pseudonocardiaceae</taxon>
        <taxon>Saccharothrix</taxon>
    </lineage>
</organism>
<dbReference type="InterPro" id="IPR001647">
    <property type="entry name" value="HTH_TetR"/>
</dbReference>
<dbReference type="STRING" id="1179773.BN6_70220"/>
<dbReference type="PANTHER" id="PTHR30055:SF209">
    <property type="entry name" value="POSSIBLE TRANSCRIPTIONAL REGULATORY PROTEIN (PROBABLY TETR-FAMILY)"/>
    <property type="match status" value="1"/>
</dbReference>
<gene>
    <name evidence="4" type="ordered locus">BN6_70220</name>
</gene>
<keyword evidence="5" id="KW-1185">Reference proteome</keyword>
<dbReference type="SUPFAM" id="SSF46689">
    <property type="entry name" value="Homeodomain-like"/>
    <property type="match status" value="1"/>
</dbReference>
<dbReference type="EMBL" id="HE804045">
    <property type="protein sequence ID" value="CCH34258.1"/>
    <property type="molecule type" value="Genomic_DNA"/>
</dbReference>
<reference evidence="4 5" key="1">
    <citation type="journal article" date="2012" name="BMC Genomics">
        <title>Complete genome sequence of Saccharothrix espanaensis DSM 44229T and comparison to the other completely sequenced Pseudonocardiaceae.</title>
        <authorList>
            <person name="Strobel T."/>
            <person name="Al-Dilaimi A."/>
            <person name="Blom J."/>
            <person name="Gessner A."/>
            <person name="Kalinowski J."/>
            <person name="Luzhetska M."/>
            <person name="Puhler A."/>
            <person name="Szczepanowski R."/>
            <person name="Bechthold A."/>
            <person name="Ruckert C."/>
        </authorList>
    </citation>
    <scope>NUCLEOTIDE SEQUENCE [LARGE SCALE GENOMIC DNA]</scope>
    <source>
        <strain evidence="5">ATCC 51144 / DSM 44229 / JCM 9112 / NBRC 15066 / NRRL 15764</strain>
    </source>
</reference>
<feature type="DNA-binding region" description="H-T-H motif" evidence="2">
    <location>
        <begin position="37"/>
        <end position="56"/>
    </location>
</feature>
<evidence type="ECO:0000313" key="5">
    <source>
        <dbReference type="Proteomes" id="UP000006281"/>
    </source>
</evidence>
<dbReference type="PANTHER" id="PTHR30055">
    <property type="entry name" value="HTH-TYPE TRANSCRIPTIONAL REGULATOR RUTR"/>
    <property type="match status" value="1"/>
</dbReference>
<dbReference type="Proteomes" id="UP000006281">
    <property type="component" value="Chromosome"/>
</dbReference>
<dbReference type="GO" id="GO:0003700">
    <property type="term" value="F:DNA-binding transcription factor activity"/>
    <property type="evidence" value="ECO:0007669"/>
    <property type="project" value="TreeGrafter"/>
</dbReference>
<accession>K0KCC4</accession>
<dbReference type="PROSITE" id="PS50977">
    <property type="entry name" value="HTH_TETR_2"/>
    <property type="match status" value="1"/>
</dbReference>
<feature type="domain" description="HTH tetR-type" evidence="3">
    <location>
        <begin position="14"/>
        <end position="74"/>
    </location>
</feature>
<sequence length="206" mass="21891">MAERPERPERADAARNRAAILAAAARLIGEHGLDGVNMAEVAVAAGVGKGTLFRRFGDREGLIQAVVAEGALAWRAEAEILVTDVDRPAAERVITFVGTLFDHVLASLPLIRALERVSAGSESCDADLALTHRRLADLIAQVRPDADADYLAHALLANLRGEVVHHLVRRLGLPARRVRSGVMALARAVLTGDLEPVGRGATMPGL</sequence>
<dbReference type="HOGENOM" id="CLU_069356_17_2_11"/>
<dbReference type="AlphaFoldDB" id="K0KCC4"/>
<dbReference type="GO" id="GO:0000976">
    <property type="term" value="F:transcription cis-regulatory region binding"/>
    <property type="evidence" value="ECO:0007669"/>
    <property type="project" value="TreeGrafter"/>
</dbReference>
<dbReference type="PRINTS" id="PR00455">
    <property type="entry name" value="HTHTETR"/>
</dbReference>
<dbReference type="KEGG" id="sesp:BN6_70220"/>
<dbReference type="InterPro" id="IPR009057">
    <property type="entry name" value="Homeodomain-like_sf"/>
</dbReference>
<dbReference type="Pfam" id="PF00440">
    <property type="entry name" value="TetR_N"/>
    <property type="match status" value="1"/>
</dbReference>
<evidence type="ECO:0000259" key="3">
    <source>
        <dbReference type="PROSITE" id="PS50977"/>
    </source>
</evidence>
<protein>
    <recommendedName>
        <fullName evidence="3">HTH tetR-type domain-containing protein</fullName>
    </recommendedName>
</protein>
<evidence type="ECO:0000256" key="2">
    <source>
        <dbReference type="PROSITE-ProRule" id="PRU00335"/>
    </source>
</evidence>
<dbReference type="eggNOG" id="COG1309">
    <property type="taxonomic scope" value="Bacteria"/>
</dbReference>
<dbReference type="RefSeq" id="WP_015104369.1">
    <property type="nucleotide sequence ID" value="NC_019673.1"/>
</dbReference>
<evidence type="ECO:0000313" key="4">
    <source>
        <dbReference type="EMBL" id="CCH34258.1"/>
    </source>
</evidence>
<keyword evidence="1 2" id="KW-0238">DNA-binding</keyword>
<evidence type="ECO:0000256" key="1">
    <source>
        <dbReference type="ARBA" id="ARBA00023125"/>
    </source>
</evidence>
<name>K0KCC4_SACES</name>
<dbReference type="PATRIC" id="fig|1179773.3.peg.7097"/>